<dbReference type="RefSeq" id="WP_111350417.1">
    <property type="nucleotide sequence ID" value="NZ_QHHQ01000006.1"/>
</dbReference>
<keyword evidence="2" id="KW-0560">Oxidoreductase</keyword>
<comment type="caution">
    <text evidence="4">The sequence shown here is derived from an EMBL/GenBank/DDBJ whole genome shotgun (WGS) entry which is preliminary data.</text>
</comment>
<dbReference type="Pfam" id="PF01266">
    <property type="entry name" value="DAO"/>
    <property type="match status" value="1"/>
</dbReference>
<dbReference type="GO" id="GO:0055130">
    <property type="term" value="P:D-alanine catabolic process"/>
    <property type="evidence" value="ECO:0007669"/>
    <property type="project" value="TreeGrafter"/>
</dbReference>
<dbReference type="OrthoDB" id="9787190at2"/>
<dbReference type="SUPFAM" id="SSF51905">
    <property type="entry name" value="FAD/NAD(P)-binding domain"/>
    <property type="match status" value="1"/>
</dbReference>
<reference evidence="4 5" key="1">
    <citation type="submission" date="2018-05" db="EMBL/GenBank/DDBJ databases">
        <title>Acuticoccus sediminis sp. nov., isolated from deep-sea sediment of Indian Ocean.</title>
        <authorList>
            <person name="Liu X."/>
            <person name="Lai Q."/>
            <person name="Du Y."/>
            <person name="Sun F."/>
            <person name="Zhang X."/>
            <person name="Wang S."/>
            <person name="Shao Z."/>
        </authorList>
    </citation>
    <scope>NUCLEOTIDE SEQUENCE [LARGE SCALE GENOMIC DNA]</scope>
    <source>
        <strain evidence="4 5">PTG4-2</strain>
    </source>
</reference>
<organism evidence="4 5">
    <name type="scientific">Acuticoccus sediminis</name>
    <dbReference type="NCBI Taxonomy" id="2184697"/>
    <lineage>
        <taxon>Bacteria</taxon>
        <taxon>Pseudomonadati</taxon>
        <taxon>Pseudomonadota</taxon>
        <taxon>Alphaproteobacteria</taxon>
        <taxon>Hyphomicrobiales</taxon>
        <taxon>Amorphaceae</taxon>
        <taxon>Acuticoccus</taxon>
    </lineage>
</organism>
<dbReference type="GO" id="GO:0005737">
    <property type="term" value="C:cytoplasm"/>
    <property type="evidence" value="ECO:0007669"/>
    <property type="project" value="TreeGrafter"/>
</dbReference>
<dbReference type="Gene3D" id="3.50.50.60">
    <property type="entry name" value="FAD/NAD(P)-binding domain"/>
    <property type="match status" value="2"/>
</dbReference>
<dbReference type="GO" id="GO:0005886">
    <property type="term" value="C:plasma membrane"/>
    <property type="evidence" value="ECO:0007669"/>
    <property type="project" value="TreeGrafter"/>
</dbReference>
<evidence type="ECO:0000256" key="2">
    <source>
        <dbReference type="ARBA" id="ARBA00023002"/>
    </source>
</evidence>
<keyword evidence="5" id="KW-1185">Reference proteome</keyword>
<proteinExistence type="inferred from homology"/>
<dbReference type="GO" id="GO:0008718">
    <property type="term" value="F:D-amino-acid dehydrogenase activity"/>
    <property type="evidence" value="ECO:0007669"/>
    <property type="project" value="TreeGrafter"/>
</dbReference>
<dbReference type="EMBL" id="QHHQ01000006">
    <property type="protein sequence ID" value="RAH98929.1"/>
    <property type="molecule type" value="Genomic_DNA"/>
</dbReference>
<evidence type="ECO:0000313" key="5">
    <source>
        <dbReference type="Proteomes" id="UP000249590"/>
    </source>
</evidence>
<dbReference type="InterPro" id="IPR036188">
    <property type="entry name" value="FAD/NAD-bd_sf"/>
</dbReference>
<accession>A0A8B2NPB2</accession>
<evidence type="ECO:0000256" key="1">
    <source>
        <dbReference type="ARBA" id="ARBA00009410"/>
    </source>
</evidence>
<dbReference type="AlphaFoldDB" id="A0A8B2NPB2"/>
<dbReference type="Proteomes" id="UP000249590">
    <property type="component" value="Unassembled WGS sequence"/>
</dbReference>
<comment type="similarity">
    <text evidence="1">Belongs to the DadA oxidoreductase family.</text>
</comment>
<evidence type="ECO:0000313" key="4">
    <source>
        <dbReference type="EMBL" id="RAH98929.1"/>
    </source>
</evidence>
<dbReference type="Gene3D" id="3.30.9.10">
    <property type="entry name" value="D-Amino Acid Oxidase, subunit A, domain 2"/>
    <property type="match status" value="1"/>
</dbReference>
<name>A0A8B2NPB2_9HYPH</name>
<feature type="domain" description="FAD dependent oxidoreductase" evidence="3">
    <location>
        <begin position="20"/>
        <end position="413"/>
    </location>
</feature>
<dbReference type="PANTHER" id="PTHR13847">
    <property type="entry name" value="SARCOSINE DEHYDROGENASE-RELATED"/>
    <property type="match status" value="1"/>
</dbReference>
<gene>
    <name evidence="4" type="ORF">DLJ53_25195</name>
</gene>
<protein>
    <submittedName>
        <fullName evidence="4">D-amino-acid oxidase</fullName>
    </submittedName>
</protein>
<dbReference type="InterPro" id="IPR006076">
    <property type="entry name" value="FAD-dep_OxRdtase"/>
</dbReference>
<sequence length="443" mass="47984">MPGPTVEPVEGAATLPAEADVVVVGGGIIGTTTALELAERGLKVVLCEKGIIAGEQSSRNWGWVRLARRDPREIELMMASIRIWEGMAERVGADVGYTQCGVVVPFYDAASEAENTEWLKNVEGRQTRIERIDRDAVNRMLPQLNYEHNGGIYAPHDGRAEPQKAAPAVARAVMAKGGTVLTGCAVRALDVEGGVVKGVITEKGRIKAGAVVVAGGAWSRLLLRQAGVTLPQLKVINSVMRTTPVEDGPTVTVRGPNFSVRKRADGGYTISTLVANDFDLTPDSFRFFMKFWPAAKMEWRQLRPRLGPRFWREWREFAPWDPNTESPFEEIRILDPKPNKRLTDRAFAAAKKALPVLEKAEVAQRWAGMIDVTPDAVPVISKVESRPGLVIATGFSGHGFGLGPAGGRLAADLASGSAPFVDPAAFRLSRFFDGSRIVPLTGV</sequence>
<evidence type="ECO:0000259" key="3">
    <source>
        <dbReference type="Pfam" id="PF01266"/>
    </source>
</evidence>
<dbReference type="PANTHER" id="PTHR13847:SF280">
    <property type="entry name" value="D-AMINO ACID DEHYDROGENASE"/>
    <property type="match status" value="1"/>
</dbReference>